<feature type="domain" description="CBS" evidence="4">
    <location>
        <begin position="151"/>
        <end position="209"/>
    </location>
</feature>
<proteinExistence type="predicted"/>
<accession>A0A432ZQP7</accession>
<evidence type="ECO:0000259" key="3">
    <source>
        <dbReference type="PROSITE" id="PS50042"/>
    </source>
</evidence>
<keyword evidence="1" id="KW-0677">Repeat</keyword>
<dbReference type="PANTHER" id="PTHR48108">
    <property type="entry name" value="CBS DOMAIN-CONTAINING PROTEIN CBSX2, CHLOROPLASTIC"/>
    <property type="match status" value="1"/>
</dbReference>
<dbReference type="InterPro" id="IPR000595">
    <property type="entry name" value="cNMP-bd_dom"/>
</dbReference>
<evidence type="ECO:0000256" key="2">
    <source>
        <dbReference type="PROSITE-ProRule" id="PRU00703"/>
    </source>
</evidence>
<dbReference type="PROSITE" id="PS51371">
    <property type="entry name" value="CBS"/>
    <property type="match status" value="2"/>
</dbReference>
<evidence type="ECO:0008006" key="7">
    <source>
        <dbReference type="Google" id="ProtNLM"/>
    </source>
</evidence>
<keyword evidence="2" id="KW-0129">CBS domain</keyword>
<dbReference type="SUPFAM" id="SSF51206">
    <property type="entry name" value="cAMP-binding domain-like"/>
    <property type="match status" value="1"/>
</dbReference>
<evidence type="ECO:0000259" key="4">
    <source>
        <dbReference type="PROSITE" id="PS51371"/>
    </source>
</evidence>
<dbReference type="SMART" id="SM00116">
    <property type="entry name" value="CBS"/>
    <property type="match status" value="2"/>
</dbReference>
<dbReference type="InterPro" id="IPR014710">
    <property type="entry name" value="RmlC-like_jellyroll"/>
</dbReference>
<dbReference type="InterPro" id="IPR046342">
    <property type="entry name" value="CBS_dom_sf"/>
</dbReference>
<dbReference type="PROSITE" id="PS50042">
    <property type="entry name" value="CNMP_BINDING_3"/>
    <property type="match status" value="1"/>
</dbReference>
<feature type="domain" description="CBS" evidence="4">
    <location>
        <begin position="215"/>
        <end position="272"/>
    </location>
</feature>
<dbReference type="Pfam" id="PF03445">
    <property type="entry name" value="DUF294"/>
    <property type="match status" value="1"/>
</dbReference>
<reference evidence="5 6" key="1">
    <citation type="journal article" date="2011" name="Front. Microbiol.">
        <title>Genomic signatures of strain selection and enhancement in Bacillus atrophaeus var. globigii, a historical biowarfare simulant.</title>
        <authorList>
            <person name="Gibbons H.S."/>
            <person name="Broomall S.M."/>
            <person name="McNew L.A."/>
            <person name="Daligault H."/>
            <person name="Chapman C."/>
            <person name="Bruce D."/>
            <person name="Karavis M."/>
            <person name="Krepps M."/>
            <person name="McGregor P.A."/>
            <person name="Hong C."/>
            <person name="Park K.H."/>
            <person name="Akmal A."/>
            <person name="Feldman A."/>
            <person name="Lin J.S."/>
            <person name="Chang W.E."/>
            <person name="Higgs B.W."/>
            <person name="Demirev P."/>
            <person name="Lindquist J."/>
            <person name="Liem A."/>
            <person name="Fochler E."/>
            <person name="Read T.D."/>
            <person name="Tapia R."/>
            <person name="Johnson S."/>
            <person name="Bishop-Lilly K.A."/>
            <person name="Detter C."/>
            <person name="Han C."/>
            <person name="Sozhamannan S."/>
            <person name="Rosenzweig C.N."/>
            <person name="Skowronski E.W."/>
        </authorList>
    </citation>
    <scope>NUCLEOTIDE SEQUENCE [LARGE SCALE GENOMIC DNA]</scope>
    <source>
        <strain evidence="5 6">CC-PW-9</strain>
    </source>
</reference>
<evidence type="ECO:0000256" key="1">
    <source>
        <dbReference type="ARBA" id="ARBA00022737"/>
    </source>
</evidence>
<dbReference type="PANTHER" id="PTHR48108:SF31">
    <property type="entry name" value="CBS DOMAIN AND CYCLIC NUCLEOTIDE-REGULATED NUCLEOTIDYLTRANSFERASE"/>
    <property type="match status" value="1"/>
</dbReference>
<dbReference type="GO" id="GO:0008773">
    <property type="term" value="F:[protein-PII] uridylyltransferase activity"/>
    <property type="evidence" value="ECO:0007669"/>
    <property type="project" value="InterPro"/>
</dbReference>
<dbReference type="CDD" id="cd04587">
    <property type="entry name" value="CBS_pair_CAP-ED_NT_Pol-beta-like_DUF294_assoc"/>
    <property type="match status" value="1"/>
</dbReference>
<dbReference type="InterPro" id="IPR018490">
    <property type="entry name" value="cNMP-bd_dom_sf"/>
</dbReference>
<dbReference type="CDD" id="cd05401">
    <property type="entry name" value="NT_GlnE_GlnD_like"/>
    <property type="match status" value="1"/>
</dbReference>
<dbReference type="InterPro" id="IPR000644">
    <property type="entry name" value="CBS_dom"/>
</dbReference>
<dbReference type="EMBL" id="PIQH01000005">
    <property type="protein sequence ID" value="RUO80234.1"/>
    <property type="molecule type" value="Genomic_DNA"/>
</dbReference>
<dbReference type="OrthoDB" id="9808528at2"/>
<gene>
    <name evidence="5" type="ORF">CWI84_06275</name>
</gene>
<dbReference type="Gene3D" id="3.10.580.10">
    <property type="entry name" value="CBS-domain"/>
    <property type="match status" value="1"/>
</dbReference>
<dbReference type="AlphaFoldDB" id="A0A432ZQP7"/>
<dbReference type="InterPro" id="IPR051462">
    <property type="entry name" value="CBS_domain-containing"/>
</dbReference>
<dbReference type="InterPro" id="IPR005105">
    <property type="entry name" value="GlnD_Uridyltrans_N"/>
</dbReference>
<dbReference type="CDD" id="cd00038">
    <property type="entry name" value="CAP_ED"/>
    <property type="match status" value="1"/>
</dbReference>
<dbReference type="SUPFAM" id="SSF54631">
    <property type="entry name" value="CBS-domain pair"/>
    <property type="match status" value="1"/>
</dbReference>
<dbReference type="Pfam" id="PF10335">
    <property type="entry name" value="DUF294_C"/>
    <property type="match status" value="1"/>
</dbReference>
<evidence type="ECO:0000313" key="5">
    <source>
        <dbReference type="EMBL" id="RUO80234.1"/>
    </source>
</evidence>
<organism evidence="5 6">
    <name type="scientific">Idiomarina tyrosinivorans</name>
    <dbReference type="NCBI Taxonomy" id="1445662"/>
    <lineage>
        <taxon>Bacteria</taxon>
        <taxon>Pseudomonadati</taxon>
        <taxon>Pseudomonadota</taxon>
        <taxon>Gammaproteobacteria</taxon>
        <taxon>Alteromonadales</taxon>
        <taxon>Idiomarinaceae</taxon>
        <taxon>Idiomarina</taxon>
    </lineage>
</organism>
<feature type="domain" description="Cyclic nucleotide-binding" evidence="3">
    <location>
        <begin position="49"/>
        <end position="128"/>
    </location>
</feature>
<sequence length="609" mass="68472">MIMKDFLQQCPPFDQLKADELDWAISQLQSVYMNEQNANEVLRDCRPALFIVRSGVFDLRSQQGRLLERLEVGDLFGYPSLLSGRPITNHIATQQDGIVYVLSGAAFDRLRKANRDFEQYFIQAHGQRLLAEQNNKESGSDWVNQPIQQILQHAPVSIPSTTTIAAAARLMSEQQVSSLLVVDDHHLVGILTDRDIRNRVVAKGLSYEVAVNVVMTPLPAAVNARRSVLEALTTMTSHNVHHLPVVDDNEQPVGMITATDLMRIQRSEPVYLISALHKAESRQQLIAEAENLPEYLQRFADRVKDTSVVGRLMASVTDTMTRKLIQLYERDYGVAPVAYHWLAFGSQGREDQTLSSDQDNGLLYSSAPTASQEQWFAGLAASVCEGLHDCGIPLCPGNIMASNPEYRGTEQQWLARFRGWTESPTPKALMYCQIFFDSRSIMGSGRHYREYRQKVAALGQQSVFIANLAILVNQISVPLGLFNRLRTRSSEQGELIDIKRYGIAVINDIARLYALEAGLTDAATPQRLNALRGNRLLNRQDNQSLLDVWQFLTQLRLQHQLAVWGTTQAKNAIDPEQLSPMMRRQLKSAFRIIKQAQQGVGLKFGRQGY</sequence>
<dbReference type="Gene3D" id="2.60.120.10">
    <property type="entry name" value="Jelly Rolls"/>
    <property type="match status" value="1"/>
</dbReference>
<protein>
    <recommendedName>
        <fullName evidence="7">Signal transduction protein</fullName>
    </recommendedName>
</protein>
<name>A0A432ZQP7_9GAMM</name>
<dbReference type="Pfam" id="PF00571">
    <property type="entry name" value="CBS"/>
    <property type="match status" value="2"/>
</dbReference>
<comment type="caution">
    <text evidence="5">The sequence shown here is derived from an EMBL/GenBank/DDBJ whole genome shotgun (WGS) entry which is preliminary data.</text>
</comment>
<dbReference type="InterPro" id="IPR018821">
    <property type="entry name" value="DUF294_put_nucleoTrafse_sb-bd"/>
</dbReference>
<keyword evidence="6" id="KW-1185">Reference proteome</keyword>
<evidence type="ECO:0000313" key="6">
    <source>
        <dbReference type="Proteomes" id="UP000287996"/>
    </source>
</evidence>
<dbReference type="Proteomes" id="UP000287996">
    <property type="component" value="Unassembled WGS sequence"/>
</dbReference>
<dbReference type="Pfam" id="PF00027">
    <property type="entry name" value="cNMP_binding"/>
    <property type="match status" value="1"/>
</dbReference>